<keyword evidence="11" id="KW-0732">Signal</keyword>
<dbReference type="SUPFAM" id="SSF51445">
    <property type="entry name" value="(Trans)glycosidases"/>
    <property type="match status" value="1"/>
</dbReference>
<protein>
    <recommendedName>
        <fullName evidence="4">beta-glucosidase</fullName>
        <ecNumber evidence="4">3.2.1.21</ecNumber>
    </recommendedName>
</protein>
<evidence type="ECO:0000259" key="12">
    <source>
        <dbReference type="SMART" id="SM01217"/>
    </source>
</evidence>
<name>A0A0A2I7N9_PENEN</name>
<dbReference type="OrthoDB" id="416222at2759"/>
<dbReference type="VEuPathDB" id="FungiDB:PEXP_082580"/>
<evidence type="ECO:0000256" key="2">
    <source>
        <dbReference type="ARBA" id="ARBA00004987"/>
    </source>
</evidence>
<evidence type="ECO:0000313" key="14">
    <source>
        <dbReference type="Proteomes" id="UP000030143"/>
    </source>
</evidence>
<organism evidence="13 14">
    <name type="scientific">Penicillium expansum</name>
    <name type="common">Blue mold rot fungus</name>
    <dbReference type="NCBI Taxonomy" id="27334"/>
    <lineage>
        <taxon>Eukaryota</taxon>
        <taxon>Fungi</taxon>
        <taxon>Dikarya</taxon>
        <taxon>Ascomycota</taxon>
        <taxon>Pezizomycotina</taxon>
        <taxon>Eurotiomycetes</taxon>
        <taxon>Eurotiomycetidae</taxon>
        <taxon>Eurotiales</taxon>
        <taxon>Aspergillaceae</taxon>
        <taxon>Penicillium</taxon>
    </lineage>
</organism>
<accession>A0A0A2I7N9</accession>
<dbReference type="InterPro" id="IPR013783">
    <property type="entry name" value="Ig-like_fold"/>
</dbReference>
<evidence type="ECO:0000256" key="4">
    <source>
        <dbReference type="ARBA" id="ARBA00012744"/>
    </source>
</evidence>
<dbReference type="HOGENOM" id="CLU_004542_2_1_1"/>
<proteinExistence type="inferred from homology"/>
<comment type="caution">
    <text evidence="13">The sequence shown here is derived from an EMBL/GenBank/DDBJ whole genome shotgun (WGS) entry which is preliminary data.</text>
</comment>
<evidence type="ECO:0000256" key="9">
    <source>
        <dbReference type="ARBA" id="ARBA00023295"/>
    </source>
</evidence>
<dbReference type="RefSeq" id="XP_016596661.1">
    <property type="nucleotide sequence ID" value="XM_016741063.1"/>
</dbReference>
<dbReference type="EC" id="3.2.1.21" evidence="4"/>
<dbReference type="Proteomes" id="UP000030143">
    <property type="component" value="Unassembled WGS sequence"/>
</dbReference>
<dbReference type="Gene3D" id="3.40.50.1700">
    <property type="entry name" value="Glycoside hydrolase family 3 C-terminal domain"/>
    <property type="match status" value="1"/>
</dbReference>
<keyword evidence="14" id="KW-1185">Reference proteome</keyword>
<comment type="pathway">
    <text evidence="2">Glycan metabolism; cellulose degradation.</text>
</comment>
<evidence type="ECO:0000256" key="5">
    <source>
        <dbReference type="ARBA" id="ARBA00022801"/>
    </source>
</evidence>
<dbReference type="GO" id="GO:0030245">
    <property type="term" value="P:cellulose catabolic process"/>
    <property type="evidence" value="ECO:0007669"/>
    <property type="project" value="UniProtKB-KW"/>
</dbReference>
<feature type="domain" description="Fibronectin type III-like" evidence="12">
    <location>
        <begin position="680"/>
        <end position="749"/>
    </location>
</feature>
<dbReference type="Pfam" id="PF14310">
    <property type="entry name" value="Fn3-like"/>
    <property type="match status" value="1"/>
</dbReference>
<evidence type="ECO:0000256" key="6">
    <source>
        <dbReference type="ARBA" id="ARBA00023001"/>
    </source>
</evidence>
<dbReference type="FunFam" id="3.20.20.300:FF:000002">
    <property type="entry name" value="Probable beta-glucosidase"/>
    <property type="match status" value="1"/>
</dbReference>
<keyword evidence="5 13" id="KW-0378">Hydrolase</keyword>
<dbReference type="InterPro" id="IPR036962">
    <property type="entry name" value="Glyco_hydro_3_N_sf"/>
</dbReference>
<dbReference type="InterPro" id="IPR050288">
    <property type="entry name" value="Cellulose_deg_GH3"/>
</dbReference>
<dbReference type="EMBL" id="JQFZ01000232">
    <property type="protein sequence ID" value="KGO54180.1"/>
    <property type="molecule type" value="Genomic_DNA"/>
</dbReference>
<sequence length="760" mass="81048">MKPFWGLYLTQVLSGIALSLTDKTPTSALLSSGTVNLGLYQTAYEKAKSLVSSLNNTEKVTIITGGSIDRMWKALEGKDGVNGVDLNYFVSGFPGANALSMTWDRDLAYEQFLATGKEFYGMGYNLVYGPECGPLGRSPWGGRQAEAFSPDPYLSGIFMEKSISGQNAAGVIATGRHYLLYEQETNRSRTLSPGASQAYSSNADDKTTHEVYLWPFADAIKAGMGAVMCAMNRINGTLSCENEAALSALLKSELGFPGVVVPDVGSQETSFKSANAGLDFGSSSLWSESIITAGIRNGSLTQARLDDMAIRNVIGYFYVGLDNGKQPATADFTEYRDVRGNHSTLIRQIAAESLVLLKNNISGGRGLPLKRPRTLAAFGAHAGPTMAGPNHAFTISGSGSDTYQGHLVSPSGSGSGSFAYVVDPHMALTSRQVENGGMFWWLMNDTYTSTSNSNTASAVGGGGEGTSMSFSYSNYAQNAEACLVFLNTYSGEGADRGELSNTDQDSMVKRVAAQCNNTIVIINTVGPRLVESWIDHENVTAVLYGGMLGQESGHSIVDVLYGDVNPSGKLVHTIGRNAGDYPASKIHSASAVADDSAFGGFCELTFLLEQNVTARYEFGHGLSYTTFKFGTVTAEVTNASALASRYPTGSLGLGGHQDLWEEVIQITTNIQNTGSIAGAEVAQLYISFPAEAAQPKRVLRGFEKVNISPGASTSVTMSIRRRDISYWDTMGQKWAIAKGRYLFSVGSSSKRITGTAVLNI</sequence>
<evidence type="ECO:0000256" key="1">
    <source>
        <dbReference type="ARBA" id="ARBA00000448"/>
    </source>
</evidence>
<evidence type="ECO:0000256" key="11">
    <source>
        <dbReference type="SAM" id="SignalP"/>
    </source>
</evidence>
<keyword evidence="9" id="KW-0326">Glycosidase</keyword>
<dbReference type="InterPro" id="IPR026891">
    <property type="entry name" value="Fn3-like"/>
</dbReference>
<dbReference type="GeneID" id="27676482"/>
<feature type="chain" id="PRO_5009752353" description="beta-glucosidase" evidence="11">
    <location>
        <begin position="22"/>
        <end position="760"/>
    </location>
</feature>
<evidence type="ECO:0000313" key="13">
    <source>
        <dbReference type="EMBL" id="KGO54180.1"/>
    </source>
</evidence>
<dbReference type="InterPro" id="IPR017853">
    <property type="entry name" value="GH"/>
</dbReference>
<dbReference type="Pfam" id="PF01915">
    <property type="entry name" value="Glyco_hydro_3_C"/>
    <property type="match status" value="1"/>
</dbReference>
<dbReference type="SUPFAM" id="SSF52279">
    <property type="entry name" value="Beta-D-glucan exohydrolase, C-terminal domain"/>
    <property type="match status" value="1"/>
</dbReference>
<reference evidence="13 14" key="1">
    <citation type="journal article" date="2015" name="Mol. Plant Microbe Interact.">
        <title>Genome, transcriptome, and functional analyses of Penicillium expansum provide new insights into secondary metabolism and pathogenicity.</title>
        <authorList>
            <person name="Ballester A.R."/>
            <person name="Marcet-Houben M."/>
            <person name="Levin E."/>
            <person name="Sela N."/>
            <person name="Selma-Lazaro C."/>
            <person name="Carmona L."/>
            <person name="Wisniewski M."/>
            <person name="Droby S."/>
            <person name="Gonzalez-Candelas L."/>
            <person name="Gabaldon T."/>
        </authorList>
    </citation>
    <scope>NUCLEOTIDE SEQUENCE [LARGE SCALE GENOMIC DNA]</scope>
    <source>
        <strain evidence="13 14">MD-8</strain>
    </source>
</reference>
<dbReference type="STRING" id="27334.A0A0A2I7N9"/>
<dbReference type="PhylomeDB" id="A0A0A2I7N9"/>
<dbReference type="Gene3D" id="2.60.40.10">
    <property type="entry name" value="Immunoglobulins"/>
    <property type="match status" value="1"/>
</dbReference>
<dbReference type="AlphaFoldDB" id="A0A0A2I7N9"/>
<dbReference type="Gene3D" id="3.20.20.300">
    <property type="entry name" value="Glycoside hydrolase, family 3, N-terminal domain"/>
    <property type="match status" value="1"/>
</dbReference>
<dbReference type="InterPro" id="IPR001764">
    <property type="entry name" value="Glyco_hydro_3_N"/>
</dbReference>
<dbReference type="Pfam" id="PF00933">
    <property type="entry name" value="Glyco_hydro_3"/>
    <property type="match status" value="1"/>
</dbReference>
<keyword evidence="7" id="KW-0325">Glycoprotein</keyword>
<comment type="catalytic activity">
    <reaction evidence="1">
        <text>Hydrolysis of terminal, non-reducing beta-D-glucosyl residues with release of beta-D-glucose.</text>
        <dbReference type="EC" id="3.2.1.21"/>
    </reaction>
</comment>
<feature type="signal peptide" evidence="11">
    <location>
        <begin position="1"/>
        <end position="21"/>
    </location>
</feature>
<dbReference type="PANTHER" id="PTHR42715">
    <property type="entry name" value="BETA-GLUCOSIDASE"/>
    <property type="match status" value="1"/>
</dbReference>
<dbReference type="SMART" id="SM01217">
    <property type="entry name" value="Fn3_like"/>
    <property type="match status" value="1"/>
</dbReference>
<dbReference type="InterPro" id="IPR002772">
    <property type="entry name" value="Glyco_hydro_3_C"/>
</dbReference>
<comment type="similarity">
    <text evidence="3">Belongs to the glycosyl hydrolase 3 family.</text>
</comment>
<evidence type="ECO:0000256" key="3">
    <source>
        <dbReference type="ARBA" id="ARBA00005336"/>
    </source>
</evidence>
<evidence type="ECO:0000256" key="7">
    <source>
        <dbReference type="ARBA" id="ARBA00023180"/>
    </source>
</evidence>
<evidence type="ECO:0000256" key="8">
    <source>
        <dbReference type="ARBA" id="ARBA00023277"/>
    </source>
</evidence>
<evidence type="ECO:0000256" key="10">
    <source>
        <dbReference type="ARBA" id="ARBA00023326"/>
    </source>
</evidence>
<keyword evidence="10" id="KW-0624">Polysaccharide degradation</keyword>
<gene>
    <name evidence="13" type="ORF">PEX2_037880</name>
</gene>
<dbReference type="PANTHER" id="PTHR42715:SF14">
    <property type="entry name" value="BETA-GLUCOSIDASE D-RELATED"/>
    <property type="match status" value="1"/>
</dbReference>
<keyword evidence="6" id="KW-0136">Cellulose degradation</keyword>
<dbReference type="GO" id="GO:0008422">
    <property type="term" value="F:beta-glucosidase activity"/>
    <property type="evidence" value="ECO:0007669"/>
    <property type="project" value="UniProtKB-EC"/>
</dbReference>
<dbReference type="PRINTS" id="PR00133">
    <property type="entry name" value="GLHYDRLASE3"/>
</dbReference>
<dbReference type="InterPro" id="IPR036881">
    <property type="entry name" value="Glyco_hydro_3_C_sf"/>
</dbReference>
<keyword evidence="8" id="KW-0119">Carbohydrate metabolism</keyword>